<name>A0A1I5DY55_9BACT</name>
<keyword evidence="1" id="KW-0472">Membrane</keyword>
<proteinExistence type="predicted"/>
<evidence type="ECO:0000313" key="3">
    <source>
        <dbReference type="Proteomes" id="UP000199564"/>
    </source>
</evidence>
<gene>
    <name evidence="2" type="ORF">SAMN04488519_103194</name>
</gene>
<organism evidence="2 3">
    <name type="scientific">Algoriphagus ornithinivorans</name>
    <dbReference type="NCBI Taxonomy" id="226506"/>
    <lineage>
        <taxon>Bacteria</taxon>
        <taxon>Pseudomonadati</taxon>
        <taxon>Bacteroidota</taxon>
        <taxon>Cytophagia</taxon>
        <taxon>Cytophagales</taxon>
        <taxon>Cyclobacteriaceae</taxon>
        <taxon>Algoriphagus</taxon>
    </lineage>
</organism>
<evidence type="ECO:0000256" key="1">
    <source>
        <dbReference type="SAM" id="Phobius"/>
    </source>
</evidence>
<accession>A0A1I5DY55</accession>
<protein>
    <submittedName>
        <fullName evidence="2">Uncharacterized protein</fullName>
    </submittedName>
</protein>
<dbReference type="RefSeq" id="WP_091651491.1">
    <property type="nucleotide sequence ID" value="NZ_FOVW01000003.1"/>
</dbReference>
<evidence type="ECO:0000313" key="2">
    <source>
        <dbReference type="EMBL" id="SFO04000.1"/>
    </source>
</evidence>
<dbReference type="InterPro" id="IPR045749">
    <property type="entry name" value="DUF6090"/>
</dbReference>
<dbReference type="EMBL" id="FOVW01000003">
    <property type="protein sequence ID" value="SFO04000.1"/>
    <property type="molecule type" value="Genomic_DNA"/>
</dbReference>
<dbReference type="Pfam" id="PF19578">
    <property type="entry name" value="DUF6090"/>
    <property type="match status" value="1"/>
</dbReference>
<keyword evidence="3" id="KW-1185">Reference proteome</keyword>
<dbReference type="Proteomes" id="UP000199564">
    <property type="component" value="Unassembled WGS sequence"/>
</dbReference>
<keyword evidence="1" id="KW-1133">Transmembrane helix</keyword>
<feature type="transmembrane region" description="Helical" evidence="1">
    <location>
        <begin position="21"/>
        <end position="40"/>
    </location>
</feature>
<dbReference type="AlphaFoldDB" id="A0A1I5DY55"/>
<keyword evidence="1" id="KW-0812">Transmembrane</keyword>
<dbReference type="STRING" id="226506.SAMN04488519_103194"/>
<reference evidence="3" key="1">
    <citation type="submission" date="2016-10" db="EMBL/GenBank/DDBJ databases">
        <authorList>
            <person name="Varghese N."/>
            <person name="Submissions S."/>
        </authorList>
    </citation>
    <scope>NUCLEOTIDE SEQUENCE [LARGE SCALE GENOMIC DNA]</scope>
    <source>
        <strain evidence="3">DSM 15282</strain>
    </source>
</reference>
<sequence>MISFYRRIRQKLLKENRITRYLTYALGEIVLVTIGILIALQINTWKEERNDHKREISFYQSVLIDLESDQQKLETQTKFYQNRIENLTWLLKEIRQPNEAINPEEFGKHTEPLYYSESAISFDTSYEAAKSAGSIAAFSNKILLKQLVEYYSSFQEIENVLTSTLRFIESTFEPLMASLPNNFLDKESSDQVLISQGNQNFYLLLESVEDQRPGISPEELKKFLNQPEFESYVVADLGRSFNMISKLESRITQLQSIQKDIKQYLEN</sequence>